<gene>
    <name evidence="4" type="ORF">IBG24_09345</name>
</gene>
<feature type="domain" description="HTH tetR-type" evidence="3">
    <location>
        <begin position="8"/>
        <end position="68"/>
    </location>
</feature>
<evidence type="ECO:0000313" key="5">
    <source>
        <dbReference type="Proteomes" id="UP000620591"/>
    </source>
</evidence>
<name>A0A8I0EVS4_9ACTN</name>
<sequence length="181" mass="19312">MTAPTDPAELRAAVWRAAGDLFARKGFGEVTIREIAALAGTSPSLVMKVAGSKEQLFHRTATIAAPELPDVPVSALGTALVAELVDRQRRGDLEHLGRAIMLRVNAPDPQSVRTQFLHGYVTPLAEVLDGPRPELRAELAVAALMGLATTLRFFESPVLLAELDAVEAVYGPVVQRLLDGA</sequence>
<reference evidence="4" key="1">
    <citation type="submission" date="2020-09" db="EMBL/GenBank/DDBJ databases">
        <title>Novel species in genus Aeromicrobium.</title>
        <authorList>
            <person name="Zhang G."/>
        </authorList>
    </citation>
    <scope>NUCLEOTIDE SEQUENCE</scope>
    <source>
        <strain evidence="4">Zg-636</strain>
    </source>
</reference>
<dbReference type="InterPro" id="IPR041678">
    <property type="entry name" value="TetR_C_16"/>
</dbReference>
<comment type="caution">
    <text evidence="4">The sequence shown here is derived from an EMBL/GenBank/DDBJ whole genome shotgun (WGS) entry which is preliminary data.</text>
</comment>
<keyword evidence="1 2" id="KW-0238">DNA-binding</keyword>
<dbReference type="GO" id="GO:0003677">
    <property type="term" value="F:DNA binding"/>
    <property type="evidence" value="ECO:0007669"/>
    <property type="project" value="UniProtKB-UniRule"/>
</dbReference>
<dbReference type="SUPFAM" id="SSF48498">
    <property type="entry name" value="Tetracyclin repressor-like, C-terminal domain"/>
    <property type="match status" value="1"/>
</dbReference>
<organism evidence="4 5">
    <name type="scientific">Aeromicrobium senzhongii</name>
    <dbReference type="NCBI Taxonomy" id="2663859"/>
    <lineage>
        <taxon>Bacteria</taxon>
        <taxon>Bacillati</taxon>
        <taxon>Actinomycetota</taxon>
        <taxon>Actinomycetes</taxon>
        <taxon>Propionibacteriales</taxon>
        <taxon>Nocardioidaceae</taxon>
        <taxon>Aeromicrobium</taxon>
    </lineage>
</organism>
<dbReference type="EMBL" id="JACTVM010000002">
    <property type="protein sequence ID" value="MBC9226518.1"/>
    <property type="molecule type" value="Genomic_DNA"/>
</dbReference>
<dbReference type="Pfam" id="PF00440">
    <property type="entry name" value="TetR_N"/>
    <property type="match status" value="1"/>
</dbReference>
<evidence type="ECO:0000256" key="2">
    <source>
        <dbReference type="PROSITE-ProRule" id="PRU00335"/>
    </source>
</evidence>
<dbReference type="InterPro" id="IPR001647">
    <property type="entry name" value="HTH_TetR"/>
</dbReference>
<feature type="DNA-binding region" description="H-T-H motif" evidence="2">
    <location>
        <begin position="31"/>
        <end position="50"/>
    </location>
</feature>
<dbReference type="Gene3D" id="1.10.357.10">
    <property type="entry name" value="Tetracycline Repressor, domain 2"/>
    <property type="match status" value="1"/>
</dbReference>
<evidence type="ECO:0000313" key="4">
    <source>
        <dbReference type="EMBL" id="MBC9226518.1"/>
    </source>
</evidence>
<accession>A0A8I0EVS4</accession>
<dbReference type="RefSeq" id="WP_187769362.1">
    <property type="nucleotide sequence ID" value="NZ_JACTVM010000002.1"/>
</dbReference>
<dbReference type="InterPro" id="IPR009057">
    <property type="entry name" value="Homeodomain-like_sf"/>
</dbReference>
<evidence type="ECO:0000259" key="3">
    <source>
        <dbReference type="PROSITE" id="PS50977"/>
    </source>
</evidence>
<protein>
    <submittedName>
        <fullName evidence="4">TetR family transcriptional regulator</fullName>
    </submittedName>
</protein>
<dbReference type="AlphaFoldDB" id="A0A8I0EVS4"/>
<dbReference type="PROSITE" id="PS50977">
    <property type="entry name" value="HTH_TETR_2"/>
    <property type="match status" value="1"/>
</dbReference>
<dbReference type="InterPro" id="IPR036271">
    <property type="entry name" value="Tet_transcr_reg_TetR-rel_C_sf"/>
</dbReference>
<dbReference type="Pfam" id="PF17920">
    <property type="entry name" value="TetR_C_16"/>
    <property type="match status" value="1"/>
</dbReference>
<evidence type="ECO:0000256" key="1">
    <source>
        <dbReference type="ARBA" id="ARBA00023125"/>
    </source>
</evidence>
<dbReference type="Proteomes" id="UP000620591">
    <property type="component" value="Unassembled WGS sequence"/>
</dbReference>
<proteinExistence type="predicted"/>
<dbReference type="SUPFAM" id="SSF46689">
    <property type="entry name" value="Homeodomain-like"/>
    <property type="match status" value="1"/>
</dbReference>